<keyword evidence="2" id="KW-1185">Reference proteome</keyword>
<name>A0A6G4VNV4_9ACTN</name>
<organism evidence="1 2">
    <name type="scientific">Streptomyces scabichelini</name>
    <dbReference type="NCBI Taxonomy" id="2711217"/>
    <lineage>
        <taxon>Bacteria</taxon>
        <taxon>Bacillati</taxon>
        <taxon>Actinomycetota</taxon>
        <taxon>Actinomycetes</taxon>
        <taxon>Kitasatosporales</taxon>
        <taxon>Streptomycetaceae</taxon>
        <taxon>Streptomyces</taxon>
    </lineage>
</organism>
<sequence length="147" mass="15019">MTARTQRNRALPPTWRWRALLVLGLLAGVLGMHALGPGGGVVAHQPSHHQPSHHQAMKMGADMRGMSAAAITDEFVCHGDGHGGHAQHADPSCASGAVGASYVPPAPGADPVGAAIATSDTGHRYVPDSPGGGRAPPSLAELQLLRI</sequence>
<accession>A0A6G4VNV4</accession>
<gene>
    <name evidence="1" type="ORF">G5C60_49800</name>
</gene>
<dbReference type="Proteomes" id="UP000472335">
    <property type="component" value="Unassembled WGS sequence"/>
</dbReference>
<proteinExistence type="predicted"/>
<dbReference type="AlphaFoldDB" id="A0A6G4VNV4"/>
<dbReference type="Pfam" id="PF19650">
    <property type="entry name" value="DUF6153"/>
    <property type="match status" value="1"/>
</dbReference>
<dbReference type="InterPro" id="IPR046151">
    <property type="entry name" value="DUF6153"/>
</dbReference>
<comment type="caution">
    <text evidence="1">The sequence shown here is derived from an EMBL/GenBank/DDBJ whole genome shotgun (WGS) entry which is preliminary data.</text>
</comment>
<dbReference type="EMBL" id="JAAKZY010000396">
    <property type="protein sequence ID" value="NGO15464.1"/>
    <property type="molecule type" value="Genomic_DNA"/>
</dbReference>
<dbReference type="RefSeq" id="WP_165270793.1">
    <property type="nucleotide sequence ID" value="NZ_JAAKZY010000396.1"/>
</dbReference>
<evidence type="ECO:0000313" key="1">
    <source>
        <dbReference type="EMBL" id="NGO15464.1"/>
    </source>
</evidence>
<protein>
    <submittedName>
        <fullName evidence="1">Uncharacterized protein</fullName>
    </submittedName>
</protein>
<reference evidence="1 2" key="1">
    <citation type="submission" date="2020-02" db="EMBL/GenBank/DDBJ databases">
        <title>Whole-genome analyses of novel actinobacteria.</title>
        <authorList>
            <person name="Sahin N."/>
            <person name="Gencbay T."/>
        </authorList>
    </citation>
    <scope>NUCLEOTIDE SEQUENCE [LARGE SCALE GENOMIC DNA]</scope>
    <source>
        <strain evidence="1 2">HC44</strain>
    </source>
</reference>
<evidence type="ECO:0000313" key="2">
    <source>
        <dbReference type="Proteomes" id="UP000472335"/>
    </source>
</evidence>